<keyword evidence="2" id="KW-1185">Reference proteome</keyword>
<evidence type="ECO:0000313" key="1">
    <source>
        <dbReference type="EMBL" id="GLW93991.1"/>
    </source>
</evidence>
<dbReference type="Proteomes" id="UP001165042">
    <property type="component" value="Unassembled WGS sequence"/>
</dbReference>
<organism evidence="1 2">
    <name type="scientific">Actinokineospora globicatena</name>
    <dbReference type="NCBI Taxonomy" id="103729"/>
    <lineage>
        <taxon>Bacteria</taxon>
        <taxon>Bacillati</taxon>
        <taxon>Actinomycetota</taxon>
        <taxon>Actinomycetes</taxon>
        <taxon>Pseudonocardiales</taxon>
        <taxon>Pseudonocardiaceae</taxon>
        <taxon>Actinokineospora</taxon>
    </lineage>
</organism>
<reference evidence="1" key="1">
    <citation type="submission" date="2023-02" db="EMBL/GenBank/DDBJ databases">
        <title>Actinokineospora globicatena NBRC 15670.</title>
        <authorList>
            <person name="Ichikawa N."/>
            <person name="Sato H."/>
            <person name="Tonouchi N."/>
        </authorList>
    </citation>
    <scope>NUCLEOTIDE SEQUENCE</scope>
    <source>
        <strain evidence="1">NBRC 15670</strain>
    </source>
</reference>
<proteinExistence type="predicted"/>
<dbReference type="AlphaFoldDB" id="A0A9W6QN92"/>
<sequence length="71" mass="7284">MHSITGATALLAAAVMTAWCVATVGAMRTIRIISTEAINRARPCDLAAVLGALPGLLGGLSRLRLNLRGIA</sequence>
<dbReference type="EMBL" id="BSSD01000007">
    <property type="protein sequence ID" value="GLW93991.1"/>
    <property type="molecule type" value="Genomic_DNA"/>
</dbReference>
<protein>
    <submittedName>
        <fullName evidence="1">Uncharacterized protein</fullName>
    </submittedName>
</protein>
<evidence type="ECO:0000313" key="2">
    <source>
        <dbReference type="Proteomes" id="UP001165042"/>
    </source>
</evidence>
<name>A0A9W6QN92_9PSEU</name>
<accession>A0A9W6QN92</accession>
<gene>
    <name evidence="1" type="ORF">Aglo03_48070</name>
</gene>
<comment type="caution">
    <text evidence="1">The sequence shown here is derived from an EMBL/GenBank/DDBJ whole genome shotgun (WGS) entry which is preliminary data.</text>
</comment>